<dbReference type="Pfam" id="PF17803">
    <property type="entry name" value="Cadherin_4"/>
    <property type="match status" value="1"/>
</dbReference>
<proteinExistence type="predicted"/>
<evidence type="ECO:0000313" key="3">
    <source>
        <dbReference type="EMBL" id="MBF4274978.1"/>
    </source>
</evidence>
<dbReference type="InterPro" id="IPR040853">
    <property type="entry name" value="RapA2_cadherin-like"/>
</dbReference>
<protein>
    <recommendedName>
        <fullName evidence="2">RapA2 cadherin-like domain-containing protein</fullName>
    </recommendedName>
</protein>
<dbReference type="NCBIfam" id="TIGR01965">
    <property type="entry name" value="VCBS_repeat"/>
    <property type="match status" value="2"/>
</dbReference>
<dbReference type="EMBL" id="RDOM01000736">
    <property type="protein sequence ID" value="MBF4274978.1"/>
    <property type="molecule type" value="Genomic_DNA"/>
</dbReference>
<feature type="non-terminal residue" evidence="3">
    <location>
        <position position="171"/>
    </location>
</feature>
<evidence type="ECO:0000313" key="4">
    <source>
        <dbReference type="Proteomes" id="UP000722957"/>
    </source>
</evidence>
<accession>A0ABD4KVH0</accession>
<dbReference type="Proteomes" id="UP000722957">
    <property type="component" value="Unassembled WGS sequence"/>
</dbReference>
<dbReference type="InterPro" id="IPR013783">
    <property type="entry name" value="Ig-like_fold"/>
</dbReference>
<evidence type="ECO:0000256" key="1">
    <source>
        <dbReference type="SAM" id="MobiDB-lite"/>
    </source>
</evidence>
<dbReference type="InterPro" id="IPR010221">
    <property type="entry name" value="VCBS_dom"/>
</dbReference>
<gene>
    <name evidence="3" type="ORF">EAY07_23820</name>
</gene>
<reference evidence="3 4" key="1">
    <citation type="journal article" date="2021" name="PeerJ">
        <title>Analysis of 44 Vibrio anguillarum genomes reveals high genetic diversity.</title>
        <authorList>
            <person name="Hansen M.J."/>
            <person name="Dalsgaard I."/>
        </authorList>
    </citation>
    <scope>NUCLEOTIDE SEQUENCE [LARGE SCALE GENOMIC DNA]</scope>
    <source>
        <strain evidence="3 4">17-16730-2A</strain>
    </source>
</reference>
<name>A0ABD4KVH0_VIBAN</name>
<evidence type="ECO:0000259" key="2">
    <source>
        <dbReference type="Pfam" id="PF17803"/>
    </source>
</evidence>
<sequence>MPTISSGSNGQPTHSNAPTMPALPVSFMPEVIKGTYGELHVDANGQYTFVLNPKSPQYILLNQYQQGTDHFLLHLSNGSSVIVQVPVTGKQDAPNISGDLAGVVTEDHNIDSQGLLHANGKIDVIDPDQNESSVKPEVISGKYGSLTIDVDGHWQYQVDNSLSNVQALTSA</sequence>
<dbReference type="AlphaFoldDB" id="A0ABD4KVH0"/>
<feature type="domain" description="RapA2 cadherin-like" evidence="2">
    <location>
        <begin position="83"/>
        <end position="156"/>
    </location>
</feature>
<feature type="compositionally biased region" description="Polar residues" evidence="1">
    <location>
        <begin position="1"/>
        <end position="18"/>
    </location>
</feature>
<dbReference type="Gene3D" id="2.60.40.10">
    <property type="entry name" value="Immunoglobulins"/>
    <property type="match status" value="1"/>
</dbReference>
<organism evidence="3 4">
    <name type="scientific">Vibrio anguillarum</name>
    <name type="common">Listonella anguillarum</name>
    <dbReference type="NCBI Taxonomy" id="55601"/>
    <lineage>
        <taxon>Bacteria</taxon>
        <taxon>Pseudomonadati</taxon>
        <taxon>Pseudomonadota</taxon>
        <taxon>Gammaproteobacteria</taxon>
        <taxon>Vibrionales</taxon>
        <taxon>Vibrionaceae</taxon>
        <taxon>Vibrio</taxon>
    </lineage>
</organism>
<comment type="caution">
    <text evidence="3">The sequence shown here is derived from an EMBL/GenBank/DDBJ whole genome shotgun (WGS) entry which is preliminary data.</text>
</comment>
<feature type="region of interest" description="Disordered" evidence="1">
    <location>
        <begin position="1"/>
        <end position="21"/>
    </location>
</feature>